<accession>A0A9P4UQG7</accession>
<evidence type="ECO:0000313" key="1">
    <source>
        <dbReference type="EMBL" id="KAF2722834.1"/>
    </source>
</evidence>
<gene>
    <name evidence="1" type="ORF">K431DRAFT_283658</name>
</gene>
<name>A0A9P4UQG7_9PEZI</name>
<sequence length="275" mass="31208">MSLTILKRPLFLDFDTVKLGRFTTSFLQPHRGHHMPELPEAPKVIKTPFSLDEHKERDTKATFSTSITSFLSASFSKRSGSELHITPQTNTRYVLDNAEKYFEDAMSTDRTRRWIESAFIRRSKVYLIIGIHTMTDTRIIQGSSHGRQAGADITAAASLLFGAPGIAVPLDGSIEPTVTAEYQDRGRSQSNLFVGGEHVFAVEYLKVSHRWFSSRTADRLQLSSELYWSCLEGKQRDAYVDQEEDLIEVRFEDLGKPDGNWLVERVADQMVCIQE</sequence>
<organism evidence="1 2">
    <name type="scientific">Polychaeton citri CBS 116435</name>
    <dbReference type="NCBI Taxonomy" id="1314669"/>
    <lineage>
        <taxon>Eukaryota</taxon>
        <taxon>Fungi</taxon>
        <taxon>Dikarya</taxon>
        <taxon>Ascomycota</taxon>
        <taxon>Pezizomycotina</taxon>
        <taxon>Dothideomycetes</taxon>
        <taxon>Dothideomycetidae</taxon>
        <taxon>Capnodiales</taxon>
        <taxon>Capnodiaceae</taxon>
        <taxon>Polychaeton</taxon>
    </lineage>
</organism>
<evidence type="ECO:0000313" key="2">
    <source>
        <dbReference type="Proteomes" id="UP000799441"/>
    </source>
</evidence>
<proteinExistence type="predicted"/>
<protein>
    <submittedName>
        <fullName evidence="1">Uncharacterized protein</fullName>
    </submittedName>
</protein>
<keyword evidence="2" id="KW-1185">Reference proteome</keyword>
<reference evidence="1" key="1">
    <citation type="journal article" date="2020" name="Stud. Mycol.">
        <title>101 Dothideomycetes genomes: a test case for predicting lifestyles and emergence of pathogens.</title>
        <authorList>
            <person name="Haridas S."/>
            <person name="Albert R."/>
            <person name="Binder M."/>
            <person name="Bloem J."/>
            <person name="Labutti K."/>
            <person name="Salamov A."/>
            <person name="Andreopoulos B."/>
            <person name="Baker S."/>
            <person name="Barry K."/>
            <person name="Bills G."/>
            <person name="Bluhm B."/>
            <person name="Cannon C."/>
            <person name="Castanera R."/>
            <person name="Culley D."/>
            <person name="Daum C."/>
            <person name="Ezra D."/>
            <person name="Gonzalez J."/>
            <person name="Henrissat B."/>
            <person name="Kuo A."/>
            <person name="Liang C."/>
            <person name="Lipzen A."/>
            <person name="Lutzoni F."/>
            <person name="Magnuson J."/>
            <person name="Mondo S."/>
            <person name="Nolan M."/>
            <person name="Ohm R."/>
            <person name="Pangilinan J."/>
            <person name="Park H.-J."/>
            <person name="Ramirez L."/>
            <person name="Alfaro M."/>
            <person name="Sun H."/>
            <person name="Tritt A."/>
            <person name="Yoshinaga Y."/>
            <person name="Zwiers L.-H."/>
            <person name="Turgeon B."/>
            <person name="Goodwin S."/>
            <person name="Spatafora J."/>
            <person name="Crous P."/>
            <person name="Grigoriev I."/>
        </authorList>
    </citation>
    <scope>NUCLEOTIDE SEQUENCE</scope>
    <source>
        <strain evidence="1">CBS 116435</strain>
    </source>
</reference>
<dbReference type="OrthoDB" id="5410365at2759"/>
<dbReference type="Proteomes" id="UP000799441">
    <property type="component" value="Unassembled WGS sequence"/>
</dbReference>
<dbReference type="AlphaFoldDB" id="A0A9P4UQG7"/>
<dbReference type="EMBL" id="MU003780">
    <property type="protein sequence ID" value="KAF2722834.1"/>
    <property type="molecule type" value="Genomic_DNA"/>
</dbReference>
<comment type="caution">
    <text evidence="1">The sequence shown here is derived from an EMBL/GenBank/DDBJ whole genome shotgun (WGS) entry which is preliminary data.</text>
</comment>